<protein>
    <recommendedName>
        <fullName evidence="2">YncI copper-binding domain-containing protein</fullName>
    </recommendedName>
</protein>
<evidence type="ECO:0000256" key="1">
    <source>
        <dbReference type="SAM" id="SignalP"/>
    </source>
</evidence>
<feature type="signal peptide" evidence="1">
    <location>
        <begin position="1"/>
        <end position="23"/>
    </location>
</feature>
<name>A0AA92HAG1_RHIRH</name>
<dbReference type="PIRSF" id="PIRSF037139">
    <property type="entry name" value="UCP037139"/>
    <property type="match status" value="1"/>
</dbReference>
<feature type="chain" id="PRO_5041652779" description="YncI copper-binding domain-containing protein" evidence="1">
    <location>
        <begin position="24"/>
        <end position="333"/>
    </location>
</feature>
<dbReference type="InterPro" id="IPR007410">
    <property type="entry name" value="LpqE-like"/>
</dbReference>
<dbReference type="InterPro" id="IPR036182">
    <property type="entry name" value="PCuAC_sf"/>
</dbReference>
<gene>
    <name evidence="3" type="ORF">DC430_01005</name>
</gene>
<dbReference type="SUPFAM" id="SSF110087">
    <property type="entry name" value="DR1885-like metal-binding protein"/>
    <property type="match status" value="1"/>
</dbReference>
<dbReference type="RefSeq" id="WP_116493734.1">
    <property type="nucleotide sequence ID" value="NZ_QDFR01000001.1"/>
</dbReference>
<dbReference type="InterPro" id="IPR012533">
    <property type="entry name" value="YcnI-copper_dom"/>
</dbReference>
<comment type="caution">
    <text evidence="3">The sequence shown here is derived from an EMBL/GenBank/DDBJ whole genome shotgun (WGS) entry which is preliminary data.</text>
</comment>
<accession>A0AA92HAG1</accession>
<dbReference type="PANTHER" id="PTHR36302">
    <property type="entry name" value="BLR7088 PROTEIN"/>
    <property type="match status" value="1"/>
</dbReference>
<dbReference type="Gene3D" id="2.60.40.1890">
    <property type="entry name" value="PCu(A)C copper chaperone"/>
    <property type="match status" value="1"/>
</dbReference>
<evidence type="ECO:0000313" key="3">
    <source>
        <dbReference type="EMBL" id="PVE56407.1"/>
    </source>
</evidence>
<keyword evidence="1" id="KW-0732">Signal</keyword>
<dbReference type="PANTHER" id="PTHR36302:SF1">
    <property type="entry name" value="COPPER CHAPERONE PCU(A)C"/>
    <property type="match status" value="1"/>
</dbReference>
<organism evidence="3 4">
    <name type="scientific">Rhizobium rhizogenes</name>
    <name type="common">Agrobacterium rhizogenes</name>
    <dbReference type="NCBI Taxonomy" id="359"/>
    <lineage>
        <taxon>Bacteria</taxon>
        <taxon>Pseudomonadati</taxon>
        <taxon>Pseudomonadota</taxon>
        <taxon>Alphaproteobacteria</taxon>
        <taxon>Hyphomicrobiales</taxon>
        <taxon>Rhizobiaceae</taxon>
        <taxon>Rhizobium/Agrobacterium group</taxon>
        <taxon>Rhizobium</taxon>
    </lineage>
</organism>
<evidence type="ECO:0000313" key="4">
    <source>
        <dbReference type="Proteomes" id="UP000244335"/>
    </source>
</evidence>
<dbReference type="Pfam" id="PF07987">
    <property type="entry name" value="DUF1775"/>
    <property type="match status" value="1"/>
</dbReference>
<dbReference type="CDD" id="cd08545">
    <property type="entry name" value="YcnI_like"/>
    <property type="match status" value="1"/>
</dbReference>
<sequence>MTTIKHATFAAFAAALSTTSAFAHTSFVNGTAEEDSTIVAALQVPHGCEGGLATTEVQVVLPEGFISAKPQPKAGWELEIIKGDYQKTYKNHGKEVKSGPVEIRWKGGNLPDDFYDTFNIQGKIAGVAPGKTLPFKVKQLCGDKGTASWDQIAAEGQDPHSLDNPAPVIRITAKQNGEGEGHAHHDHGAMADTSASPGVVKVGDLELSQASTKAMLPGQPVGGGFVTIRNTGTSDDRLVSVSSPLAGRAEIHEMAMANDVMKMRKLNDGIVVPAGQKVELSPGGLHFMFFNVKKPFAEGDKVPVTLTFEKAGEVSIELPVGPANPGEAKHNHN</sequence>
<dbReference type="AlphaFoldDB" id="A0AA92HAG1"/>
<dbReference type="Gene3D" id="2.60.40.2230">
    <property type="entry name" value="Uncharacterised protein YcnI-like PF07987, DUF1775"/>
    <property type="match status" value="1"/>
</dbReference>
<dbReference type="Proteomes" id="UP000244335">
    <property type="component" value="Unassembled WGS sequence"/>
</dbReference>
<reference evidence="3 4" key="1">
    <citation type="submission" date="2018-04" db="EMBL/GenBank/DDBJ databases">
        <authorList>
            <person name="Hagen T."/>
        </authorList>
    </citation>
    <scope>NUCLEOTIDE SEQUENCE [LARGE SCALE GENOMIC DNA]</scope>
    <source>
        <strain evidence="3 4">TPD7009</strain>
    </source>
</reference>
<proteinExistence type="predicted"/>
<dbReference type="InterPro" id="IPR021174">
    <property type="entry name" value="UCP037139"/>
</dbReference>
<dbReference type="InterPro" id="IPR058248">
    <property type="entry name" value="Lxx211020-like"/>
</dbReference>
<evidence type="ECO:0000259" key="2">
    <source>
        <dbReference type="Pfam" id="PF07987"/>
    </source>
</evidence>
<dbReference type="InterPro" id="IPR038507">
    <property type="entry name" value="YcnI-like_sf"/>
</dbReference>
<dbReference type="Pfam" id="PF04314">
    <property type="entry name" value="PCuAC"/>
    <property type="match status" value="1"/>
</dbReference>
<feature type="domain" description="YncI copper-binding" evidence="2">
    <location>
        <begin position="24"/>
        <end position="171"/>
    </location>
</feature>
<dbReference type="EMBL" id="QDFR01000001">
    <property type="protein sequence ID" value="PVE56407.1"/>
    <property type="molecule type" value="Genomic_DNA"/>
</dbReference>